<reference evidence="3 4" key="1">
    <citation type="journal article" date="2018" name="Nat. Ecol. Evol.">
        <title>Pezizomycetes genomes reveal the molecular basis of ectomycorrhizal truffle lifestyle.</title>
        <authorList>
            <person name="Murat C."/>
            <person name="Payen T."/>
            <person name="Noel B."/>
            <person name="Kuo A."/>
            <person name="Morin E."/>
            <person name="Chen J."/>
            <person name="Kohler A."/>
            <person name="Krizsan K."/>
            <person name="Balestrini R."/>
            <person name="Da Silva C."/>
            <person name="Montanini B."/>
            <person name="Hainaut M."/>
            <person name="Levati E."/>
            <person name="Barry K.W."/>
            <person name="Belfiori B."/>
            <person name="Cichocki N."/>
            <person name="Clum A."/>
            <person name="Dockter R.B."/>
            <person name="Fauchery L."/>
            <person name="Guy J."/>
            <person name="Iotti M."/>
            <person name="Le Tacon F."/>
            <person name="Lindquist E.A."/>
            <person name="Lipzen A."/>
            <person name="Malagnac F."/>
            <person name="Mello A."/>
            <person name="Molinier V."/>
            <person name="Miyauchi S."/>
            <person name="Poulain J."/>
            <person name="Riccioni C."/>
            <person name="Rubini A."/>
            <person name="Sitrit Y."/>
            <person name="Splivallo R."/>
            <person name="Traeger S."/>
            <person name="Wang M."/>
            <person name="Zifcakova L."/>
            <person name="Wipf D."/>
            <person name="Zambonelli A."/>
            <person name="Paolocci F."/>
            <person name="Nowrousian M."/>
            <person name="Ottonello S."/>
            <person name="Baldrian P."/>
            <person name="Spatafora J.W."/>
            <person name="Henrissat B."/>
            <person name="Nagy L.G."/>
            <person name="Aury J.M."/>
            <person name="Wincker P."/>
            <person name="Grigoriev I.V."/>
            <person name="Bonfante P."/>
            <person name="Martin F.M."/>
        </authorList>
    </citation>
    <scope>NUCLEOTIDE SEQUENCE [LARGE SCALE GENOMIC DNA]</scope>
    <source>
        <strain evidence="3 4">RN42</strain>
    </source>
</reference>
<feature type="compositionally biased region" description="Basic and acidic residues" evidence="2">
    <location>
        <begin position="1"/>
        <end position="10"/>
    </location>
</feature>
<feature type="region of interest" description="Disordered" evidence="2">
    <location>
        <begin position="36"/>
        <end position="61"/>
    </location>
</feature>
<evidence type="ECO:0000256" key="1">
    <source>
        <dbReference type="SAM" id="Coils"/>
    </source>
</evidence>
<keyword evidence="4" id="KW-1185">Reference proteome</keyword>
<evidence type="ECO:0000313" key="4">
    <source>
        <dbReference type="Proteomes" id="UP000275078"/>
    </source>
</evidence>
<name>A0A3N4INV0_ASCIM</name>
<proteinExistence type="predicted"/>
<accession>A0A3N4INV0</accession>
<feature type="region of interest" description="Disordered" evidence="2">
    <location>
        <begin position="1"/>
        <end position="24"/>
    </location>
</feature>
<feature type="compositionally biased region" description="Polar residues" evidence="2">
    <location>
        <begin position="40"/>
        <end position="58"/>
    </location>
</feature>
<keyword evidence="1" id="KW-0175">Coiled coil</keyword>
<dbReference type="AlphaFoldDB" id="A0A3N4INV0"/>
<feature type="compositionally biased region" description="Acidic residues" evidence="2">
    <location>
        <begin position="231"/>
        <end position="240"/>
    </location>
</feature>
<evidence type="ECO:0000313" key="3">
    <source>
        <dbReference type="EMBL" id="RPA83274.1"/>
    </source>
</evidence>
<gene>
    <name evidence="3" type="ORF">BJ508DRAFT_305005</name>
</gene>
<feature type="compositionally biased region" description="Basic and acidic residues" evidence="2">
    <location>
        <begin position="167"/>
        <end position="177"/>
    </location>
</feature>
<protein>
    <submittedName>
        <fullName evidence="3">Uncharacterized protein</fullName>
    </submittedName>
</protein>
<dbReference type="Proteomes" id="UP000275078">
    <property type="component" value="Unassembled WGS sequence"/>
</dbReference>
<feature type="compositionally biased region" description="Polar residues" evidence="2">
    <location>
        <begin position="221"/>
        <end position="230"/>
    </location>
</feature>
<feature type="coiled-coil region" evidence="1">
    <location>
        <begin position="65"/>
        <end position="110"/>
    </location>
</feature>
<dbReference type="EMBL" id="ML119666">
    <property type="protein sequence ID" value="RPA83274.1"/>
    <property type="molecule type" value="Genomic_DNA"/>
</dbReference>
<evidence type="ECO:0000256" key="2">
    <source>
        <dbReference type="SAM" id="MobiDB-lite"/>
    </source>
</evidence>
<feature type="region of interest" description="Disordered" evidence="2">
    <location>
        <begin position="167"/>
        <end position="240"/>
    </location>
</feature>
<organism evidence="3 4">
    <name type="scientific">Ascobolus immersus RN42</name>
    <dbReference type="NCBI Taxonomy" id="1160509"/>
    <lineage>
        <taxon>Eukaryota</taxon>
        <taxon>Fungi</taxon>
        <taxon>Dikarya</taxon>
        <taxon>Ascomycota</taxon>
        <taxon>Pezizomycotina</taxon>
        <taxon>Pezizomycetes</taxon>
        <taxon>Pezizales</taxon>
        <taxon>Ascobolaceae</taxon>
        <taxon>Ascobolus</taxon>
    </lineage>
</organism>
<sequence length="240" mass="26341">MIQRQIDLKTMKTSKKAAKQHSASSPLVFNAVCATGPASKKSNTTNSARGNRASTLTSDMEDTMLDAEEREVQEAFAKAEKKLKEVRRRKEEREAAAKRAAEEAAEVTRRRSTRNSGIANELLMKQGVFTALLGKMLQEGEKEVLGMFLDSWTKDLRGSLGIAQRDEKPKVAIKEEPGLEEPSGSGVHSSMSLLDEDEEDAPRVPAKRRKIGGLVKMASTIPASATPSIQEQEEELSDIE</sequence>